<keyword evidence="3 8" id="KW-1003">Cell membrane</keyword>
<evidence type="ECO:0000256" key="7">
    <source>
        <dbReference type="ARBA" id="ARBA00023136"/>
    </source>
</evidence>
<dbReference type="Pfam" id="PF00005">
    <property type="entry name" value="ABC_tran"/>
    <property type="match status" value="1"/>
</dbReference>
<feature type="domain" description="ABC transporter" evidence="9">
    <location>
        <begin position="3"/>
        <end position="244"/>
    </location>
</feature>
<dbReference type="InterPro" id="IPR003593">
    <property type="entry name" value="AAA+_ATPase"/>
</dbReference>
<accession>A0ABR7NP05</accession>
<evidence type="ECO:0000256" key="3">
    <source>
        <dbReference type="ARBA" id="ARBA00022475"/>
    </source>
</evidence>
<keyword evidence="6" id="KW-1278">Translocase</keyword>
<keyword evidence="2 8" id="KW-0813">Transport</keyword>
<comment type="similarity">
    <text evidence="8">Belongs to the ABC transporter superfamily. Energy-coupling factor EcfA family.</text>
</comment>
<dbReference type="InterPro" id="IPR027417">
    <property type="entry name" value="P-loop_NTPase"/>
</dbReference>
<dbReference type="SUPFAM" id="SSF52540">
    <property type="entry name" value="P-loop containing nucleoside triphosphate hydrolases"/>
    <property type="match status" value="1"/>
</dbReference>
<keyword evidence="11" id="KW-1185">Reference proteome</keyword>
<dbReference type="PANTHER" id="PTHR43553:SF27">
    <property type="entry name" value="ENERGY-COUPLING FACTOR TRANSPORTER ATP-BINDING PROTEIN ECFA2"/>
    <property type="match status" value="1"/>
</dbReference>
<comment type="caution">
    <text evidence="10">The sequence shown here is derived from an EMBL/GenBank/DDBJ whole genome shotgun (WGS) entry which is preliminary data.</text>
</comment>
<evidence type="ECO:0000259" key="9">
    <source>
        <dbReference type="PROSITE" id="PS50893"/>
    </source>
</evidence>
<evidence type="ECO:0000313" key="10">
    <source>
        <dbReference type="EMBL" id="MBC8597846.1"/>
    </source>
</evidence>
<dbReference type="RefSeq" id="WP_158358108.1">
    <property type="nucleotide sequence ID" value="NZ_JACRTJ010000004.1"/>
</dbReference>
<evidence type="ECO:0000256" key="5">
    <source>
        <dbReference type="ARBA" id="ARBA00022840"/>
    </source>
</evidence>
<protein>
    <recommendedName>
        <fullName evidence="8">Energy-coupling factor transporter ATP-binding protein EcfA2</fullName>
        <ecNumber evidence="8">7.-.-.-</ecNumber>
    </recommendedName>
</protein>
<dbReference type="Gene3D" id="3.40.50.300">
    <property type="entry name" value="P-loop containing nucleotide triphosphate hydrolases"/>
    <property type="match status" value="1"/>
</dbReference>
<comment type="function">
    <text evidence="8">ATP-binding (A) component of a common energy-coupling factor (ECF) ABC-transporter complex.</text>
</comment>
<organism evidence="10 11">
    <name type="scientific">Enterocloster hominis</name>
    <name type="common">ex Liu et al. 2021</name>
    <dbReference type="NCBI Taxonomy" id="2763663"/>
    <lineage>
        <taxon>Bacteria</taxon>
        <taxon>Bacillati</taxon>
        <taxon>Bacillota</taxon>
        <taxon>Clostridia</taxon>
        <taxon>Lachnospirales</taxon>
        <taxon>Lachnospiraceae</taxon>
        <taxon>Enterocloster</taxon>
    </lineage>
</organism>
<dbReference type="EMBL" id="JACRTJ010000004">
    <property type="protein sequence ID" value="MBC8597846.1"/>
    <property type="molecule type" value="Genomic_DNA"/>
</dbReference>
<keyword evidence="5 8" id="KW-0067">ATP-binding</keyword>
<dbReference type="PROSITE" id="PS00211">
    <property type="entry name" value="ABC_TRANSPORTER_1"/>
    <property type="match status" value="1"/>
</dbReference>
<keyword evidence="4 8" id="KW-0547">Nucleotide-binding</keyword>
<dbReference type="NCBIfam" id="TIGR04521">
    <property type="entry name" value="ECF_ATPase_2"/>
    <property type="match status" value="1"/>
</dbReference>
<comment type="subcellular location">
    <subcellularLocation>
        <location evidence="1 8">Cell membrane</location>
        <topology evidence="1 8">Peripheral membrane protein</topology>
    </subcellularLocation>
</comment>
<keyword evidence="7 8" id="KW-0472">Membrane</keyword>
<dbReference type="EC" id="7.-.-.-" evidence="8"/>
<name>A0ABR7NP05_9FIRM</name>
<dbReference type="InterPro" id="IPR030946">
    <property type="entry name" value="EcfA2"/>
</dbReference>
<dbReference type="InterPro" id="IPR003439">
    <property type="entry name" value="ABC_transporter-like_ATP-bd"/>
</dbReference>
<dbReference type="PANTHER" id="PTHR43553">
    <property type="entry name" value="HEAVY METAL TRANSPORTER"/>
    <property type="match status" value="1"/>
</dbReference>
<evidence type="ECO:0000256" key="1">
    <source>
        <dbReference type="ARBA" id="ARBA00004202"/>
    </source>
</evidence>
<dbReference type="NCBIfam" id="NF010158">
    <property type="entry name" value="PRK13637.1"/>
    <property type="match status" value="1"/>
</dbReference>
<evidence type="ECO:0000256" key="6">
    <source>
        <dbReference type="ARBA" id="ARBA00022967"/>
    </source>
</evidence>
<dbReference type="Proteomes" id="UP000647491">
    <property type="component" value="Unassembled WGS sequence"/>
</dbReference>
<dbReference type="InterPro" id="IPR017871">
    <property type="entry name" value="ABC_transporter-like_CS"/>
</dbReference>
<evidence type="ECO:0000256" key="2">
    <source>
        <dbReference type="ARBA" id="ARBA00022448"/>
    </source>
</evidence>
<evidence type="ECO:0000313" key="11">
    <source>
        <dbReference type="Proteomes" id="UP000647491"/>
    </source>
</evidence>
<dbReference type="InterPro" id="IPR050095">
    <property type="entry name" value="ECF_ABC_transporter_ATP-bd"/>
</dbReference>
<dbReference type="PROSITE" id="PS50893">
    <property type="entry name" value="ABC_TRANSPORTER_2"/>
    <property type="match status" value="1"/>
</dbReference>
<sequence length="295" mass="32590">MAIEVKNLCHIYGQDTIFEQYALKNVDLTIRDGEFIGLIGHTGSGKSTLTQHLNGLLKASSGDILYNGESIYREGFSMKELRSHVGLVFQYPEHQLFEVDVLTDVCFGPKNQGLSQEEAEARAREALALTGLDESFYKQSPFELSGGQKRRVAIAGVLAMKPEVLILDEPTAGLDPKGRDDILGLVARLHAEQGMTVILVSHSMEDVARYVSRLVVMNHGEKVFDGTPREVFRHYKELEAMGLAAPQITYVVHALRERGIPVDEDITTVEEARDAILALWKKAKGTGCCGEDKTC</sequence>
<comment type="subunit">
    <text evidence="8">Forms a stable energy-coupling factor (ECF) transporter complex composed of 2 membrane-embedded substrate-binding proteins (S component), 2 ATP-binding proteins (A component) and 2 transmembrane proteins (T component).</text>
</comment>
<proteinExistence type="inferred from homology"/>
<reference evidence="10 11" key="1">
    <citation type="submission" date="2020-08" db="EMBL/GenBank/DDBJ databases">
        <title>Genome public.</title>
        <authorList>
            <person name="Liu C."/>
            <person name="Sun Q."/>
        </authorList>
    </citation>
    <scope>NUCLEOTIDE SEQUENCE [LARGE SCALE GENOMIC DNA]</scope>
    <source>
        <strain evidence="10 11">BX10</strain>
    </source>
</reference>
<dbReference type="InterPro" id="IPR015856">
    <property type="entry name" value="ABC_transpr_CbiO/EcfA_su"/>
</dbReference>
<gene>
    <name evidence="10" type="ORF">H8708_01125</name>
</gene>
<evidence type="ECO:0000256" key="4">
    <source>
        <dbReference type="ARBA" id="ARBA00022741"/>
    </source>
</evidence>
<evidence type="ECO:0000256" key="8">
    <source>
        <dbReference type="RuleBase" id="RU365104"/>
    </source>
</evidence>
<dbReference type="SMART" id="SM00382">
    <property type="entry name" value="AAA"/>
    <property type="match status" value="1"/>
</dbReference>
<dbReference type="CDD" id="cd03225">
    <property type="entry name" value="ABC_cobalt_CbiO_domain1"/>
    <property type="match status" value="1"/>
</dbReference>